<name>A0A2J5P6W7_9ENTR</name>
<dbReference type="GO" id="GO:0030261">
    <property type="term" value="P:chromosome condensation"/>
    <property type="evidence" value="ECO:0007669"/>
    <property type="project" value="InterPro"/>
</dbReference>
<feature type="compositionally biased region" description="Acidic residues" evidence="1">
    <location>
        <begin position="27"/>
        <end position="40"/>
    </location>
</feature>
<evidence type="ECO:0000313" key="3">
    <source>
        <dbReference type="Proteomes" id="UP000234667"/>
    </source>
</evidence>
<dbReference type="AlphaFoldDB" id="A0A2J5P6W7"/>
<evidence type="ECO:0000256" key="1">
    <source>
        <dbReference type="SAM" id="MobiDB-lite"/>
    </source>
</evidence>
<sequence length="40" mass="4658">DDPREAQLRMIRDGEAMALENRLQLNDENEENQPDSGEEE</sequence>
<proteinExistence type="predicted"/>
<comment type="caution">
    <text evidence="2">The sequence shown here is derived from an EMBL/GenBank/DDBJ whole genome shotgun (WGS) entry which is preliminary data.</text>
</comment>
<dbReference type="Proteomes" id="UP000234667">
    <property type="component" value="Unassembled WGS sequence"/>
</dbReference>
<dbReference type="GO" id="GO:0005737">
    <property type="term" value="C:cytoplasm"/>
    <property type="evidence" value="ECO:0007669"/>
    <property type="project" value="InterPro"/>
</dbReference>
<feature type="compositionally biased region" description="Basic and acidic residues" evidence="1">
    <location>
        <begin position="1"/>
        <end position="15"/>
    </location>
</feature>
<protein>
    <submittedName>
        <fullName evidence="2">Chromosome partitioning protein MukE</fullName>
    </submittedName>
</protein>
<dbReference type="GO" id="GO:0007059">
    <property type="term" value="P:chromosome segregation"/>
    <property type="evidence" value="ECO:0007669"/>
    <property type="project" value="InterPro"/>
</dbReference>
<feature type="region of interest" description="Disordered" evidence="1">
    <location>
        <begin position="1"/>
        <end position="40"/>
    </location>
</feature>
<gene>
    <name evidence="2" type="ORF">CWN49_32675</name>
</gene>
<evidence type="ECO:0000313" key="2">
    <source>
        <dbReference type="EMBL" id="PLO61766.1"/>
    </source>
</evidence>
<reference evidence="2 3" key="1">
    <citation type="submission" date="2017-11" db="EMBL/GenBank/DDBJ databases">
        <authorList>
            <person name="Han C.G."/>
        </authorList>
    </citation>
    <scope>NUCLEOTIDE SEQUENCE [LARGE SCALE GENOMIC DNA]</scope>
    <source>
        <strain evidence="2 3">A10</strain>
    </source>
</reference>
<dbReference type="InterPro" id="IPR007385">
    <property type="entry name" value="Scp_MukE"/>
</dbReference>
<dbReference type="Pfam" id="PF04288">
    <property type="entry name" value="MukE"/>
    <property type="match status" value="1"/>
</dbReference>
<organism evidence="2 3">
    <name type="scientific">Klebsiella michiganensis</name>
    <dbReference type="NCBI Taxonomy" id="1134687"/>
    <lineage>
        <taxon>Bacteria</taxon>
        <taxon>Pseudomonadati</taxon>
        <taxon>Pseudomonadota</taxon>
        <taxon>Gammaproteobacteria</taxon>
        <taxon>Enterobacterales</taxon>
        <taxon>Enterobacteriaceae</taxon>
        <taxon>Klebsiella/Raoultella group</taxon>
        <taxon>Klebsiella</taxon>
    </lineage>
</organism>
<dbReference type="EMBL" id="PIDR01001703">
    <property type="protein sequence ID" value="PLO61766.1"/>
    <property type="molecule type" value="Genomic_DNA"/>
</dbReference>
<accession>A0A2J5P6W7</accession>
<feature type="non-terminal residue" evidence="2">
    <location>
        <position position="1"/>
    </location>
</feature>
<reference evidence="2 3" key="2">
    <citation type="submission" date="2018-01" db="EMBL/GenBank/DDBJ databases">
        <title>Genomic study of Klebsiella pneumoniae.</title>
        <authorList>
            <person name="Yang Y."/>
            <person name="Bicalho R."/>
        </authorList>
    </citation>
    <scope>NUCLEOTIDE SEQUENCE [LARGE SCALE GENOMIC DNA]</scope>
    <source>
        <strain evidence="2 3">A10</strain>
    </source>
</reference>